<dbReference type="Pfam" id="PF00111">
    <property type="entry name" value="Fer2"/>
    <property type="match status" value="1"/>
</dbReference>
<keyword evidence="3 8" id="KW-0560">Oxidoreductase</keyword>
<dbReference type="InterPro" id="IPR012675">
    <property type="entry name" value="Beta-grasp_dom_sf"/>
</dbReference>
<dbReference type="EC" id="1.3.99.16" evidence="8"/>
<organism evidence="8 9">
    <name type="scientific">Alteromonas macleodii</name>
    <name type="common">Pseudoalteromonas macleodii</name>
    <dbReference type="NCBI Taxonomy" id="28108"/>
    <lineage>
        <taxon>Bacteria</taxon>
        <taxon>Pseudomonadati</taxon>
        <taxon>Pseudomonadota</taxon>
        <taxon>Gammaproteobacteria</taxon>
        <taxon>Alteromonadales</taxon>
        <taxon>Alteromonadaceae</taxon>
        <taxon>Alteromonas/Salinimonas group</taxon>
        <taxon>Alteromonas</taxon>
    </lineage>
</organism>
<keyword evidence="4" id="KW-0408">Iron</keyword>
<keyword evidence="6" id="KW-0830">Ubiquinone</keyword>
<keyword evidence="5" id="KW-0411">Iron-sulfur</keyword>
<evidence type="ECO:0000259" key="7">
    <source>
        <dbReference type="PROSITE" id="PS51085"/>
    </source>
</evidence>
<evidence type="ECO:0000256" key="3">
    <source>
        <dbReference type="ARBA" id="ARBA00023002"/>
    </source>
</evidence>
<accession>A0A6T9XZ05</accession>
<dbReference type="Proteomes" id="UP000509458">
    <property type="component" value="Chromosome"/>
</dbReference>
<dbReference type="Pfam" id="PF01799">
    <property type="entry name" value="Fer2_2"/>
    <property type="match status" value="1"/>
</dbReference>
<sequence length="160" mass="17348">MMKLYIDGEQHTVDVEENMPLLWVLRDVLNKKGTKFGCGMGLCGACTVHVNGEAVRSCITPVGVVEGSAIATIESVSKEGQEHAIQISWREYNVPQCGYCQSGQIMSALSMLNHIPSPSDADIDAFMSGNICRCGTYPRIKAAIKHASKLMQSNQAGDKK</sequence>
<dbReference type="CDD" id="cd00207">
    <property type="entry name" value="fer2"/>
    <property type="match status" value="1"/>
</dbReference>
<dbReference type="SUPFAM" id="SSF47741">
    <property type="entry name" value="CO dehydrogenase ISP C-domain like"/>
    <property type="match status" value="1"/>
</dbReference>
<dbReference type="PANTHER" id="PTHR44379">
    <property type="entry name" value="OXIDOREDUCTASE WITH IRON-SULFUR SUBUNIT"/>
    <property type="match status" value="1"/>
</dbReference>
<reference evidence="8 9" key="1">
    <citation type="submission" date="2020-06" db="EMBL/GenBank/DDBJ databases">
        <authorList>
            <person name="Duchaud E."/>
        </authorList>
    </citation>
    <scope>NUCLEOTIDE SEQUENCE [LARGE SCALE GENOMIC DNA]</scope>
    <source>
        <strain evidence="8">Alteromonas fortis</strain>
    </source>
</reference>
<dbReference type="RefSeq" id="WP_131136154.1">
    <property type="nucleotide sequence ID" value="NZ_CP098772.1"/>
</dbReference>
<dbReference type="InterPro" id="IPR051452">
    <property type="entry name" value="Diverse_Oxidoreductases"/>
</dbReference>
<dbReference type="InterPro" id="IPR036884">
    <property type="entry name" value="2Fe-2S-bd_dom_sf"/>
</dbReference>
<dbReference type="AlphaFoldDB" id="A0A6T9XZ05"/>
<evidence type="ECO:0000313" key="9">
    <source>
        <dbReference type="Proteomes" id="UP000509458"/>
    </source>
</evidence>
<dbReference type="InterPro" id="IPR002888">
    <property type="entry name" value="2Fe-2S-bd"/>
</dbReference>
<gene>
    <name evidence="8" type="primary">iorA</name>
    <name evidence="8" type="ORF">ALFOR1_30588</name>
</gene>
<name>A0A6T9XZ05_ALTMA</name>
<dbReference type="GO" id="GO:0051537">
    <property type="term" value="F:2 iron, 2 sulfur cluster binding"/>
    <property type="evidence" value="ECO:0007669"/>
    <property type="project" value="UniProtKB-KW"/>
</dbReference>
<evidence type="ECO:0000256" key="1">
    <source>
        <dbReference type="ARBA" id="ARBA00022714"/>
    </source>
</evidence>
<dbReference type="InterPro" id="IPR036010">
    <property type="entry name" value="2Fe-2S_ferredoxin-like_sf"/>
</dbReference>
<dbReference type="InterPro" id="IPR001041">
    <property type="entry name" value="2Fe-2S_ferredoxin-type"/>
</dbReference>
<dbReference type="EMBL" id="LR812090">
    <property type="protein sequence ID" value="CAB9493663.1"/>
    <property type="molecule type" value="Genomic_DNA"/>
</dbReference>
<dbReference type="PROSITE" id="PS00197">
    <property type="entry name" value="2FE2S_FER_1"/>
    <property type="match status" value="1"/>
</dbReference>
<evidence type="ECO:0000256" key="5">
    <source>
        <dbReference type="ARBA" id="ARBA00023014"/>
    </source>
</evidence>
<proteinExistence type="predicted"/>
<keyword evidence="1" id="KW-0001">2Fe-2S</keyword>
<evidence type="ECO:0000256" key="2">
    <source>
        <dbReference type="ARBA" id="ARBA00022723"/>
    </source>
</evidence>
<feature type="domain" description="2Fe-2S ferredoxin-type" evidence="7">
    <location>
        <begin position="1"/>
        <end position="76"/>
    </location>
</feature>
<evidence type="ECO:0000256" key="6">
    <source>
        <dbReference type="ARBA" id="ARBA00023075"/>
    </source>
</evidence>
<evidence type="ECO:0000256" key="4">
    <source>
        <dbReference type="ARBA" id="ARBA00023004"/>
    </source>
</evidence>
<dbReference type="InterPro" id="IPR006058">
    <property type="entry name" value="2Fe2S_fd_BS"/>
</dbReference>
<evidence type="ECO:0000313" key="8">
    <source>
        <dbReference type="EMBL" id="CAB9493663.1"/>
    </source>
</evidence>
<dbReference type="PANTHER" id="PTHR44379:SF2">
    <property type="entry name" value="BLR6218 PROTEIN"/>
    <property type="match status" value="1"/>
</dbReference>
<dbReference type="SUPFAM" id="SSF54292">
    <property type="entry name" value="2Fe-2S ferredoxin-like"/>
    <property type="match status" value="1"/>
</dbReference>
<protein>
    <submittedName>
        <fullName evidence="8">Isoquinoline 1-oxidoreductase subunit alpha</fullName>
        <ecNumber evidence="8">1.3.99.16</ecNumber>
    </submittedName>
</protein>
<dbReference type="Gene3D" id="1.10.150.120">
    <property type="entry name" value="[2Fe-2S]-binding domain"/>
    <property type="match status" value="1"/>
</dbReference>
<dbReference type="GO" id="GO:0046872">
    <property type="term" value="F:metal ion binding"/>
    <property type="evidence" value="ECO:0007669"/>
    <property type="project" value="UniProtKB-KW"/>
</dbReference>
<keyword evidence="2" id="KW-0479">Metal-binding</keyword>
<dbReference type="PROSITE" id="PS51085">
    <property type="entry name" value="2FE2S_FER_2"/>
    <property type="match status" value="1"/>
</dbReference>
<dbReference type="GO" id="GO:0047121">
    <property type="term" value="F:isoquinoline 1-oxidoreductase activity"/>
    <property type="evidence" value="ECO:0007669"/>
    <property type="project" value="UniProtKB-EC"/>
</dbReference>
<dbReference type="Gene3D" id="3.10.20.30">
    <property type="match status" value="1"/>
</dbReference>